<protein>
    <submittedName>
        <fullName evidence="1">Uncharacterized protein</fullName>
    </submittedName>
</protein>
<dbReference type="AlphaFoldDB" id="A0A7H9AND4"/>
<accession>A0A7H9AND4</accession>
<proteinExistence type="predicted"/>
<evidence type="ECO:0000313" key="2">
    <source>
        <dbReference type="Proteomes" id="UP000509302"/>
    </source>
</evidence>
<dbReference type="PROSITE" id="PS51257">
    <property type="entry name" value="PROKAR_LIPOPROTEIN"/>
    <property type="match status" value="1"/>
</dbReference>
<evidence type="ECO:0000313" key="1">
    <source>
        <dbReference type="EMBL" id="QLG44914.1"/>
    </source>
</evidence>
<dbReference type="KEGG" id="cagg:HYG79_05950"/>
<dbReference type="RefSeq" id="WP_179241204.1">
    <property type="nucleotide sequence ID" value="NZ_CP058595.1"/>
</dbReference>
<sequence length="166" mass="19201">MHKIVVLWIFIFVLVSCKKESKDIVQEDNTDSGLVTAKWKKKTSLNAEAQALVEDWVEFNALETSFDALYTVENIEDLTLVLEDLIQKQKQLQDADYPEAFDKPQVKSRQKVLKTFILKAKGNLEYQLDIDEVVPELIYAHNAFLNQFNVLVNNKLPDEILEDEKN</sequence>
<reference evidence="1 2" key="1">
    <citation type="journal article" date="2006" name="Int. J. Syst. Evol. Microbiol.">
        <title>Costertonia aggregata gen. nov., sp. nov., a mesophilic marine bacterium of the family Flavobacteriaceae, isolated from a mature biofilm.</title>
        <authorList>
            <person name="Kwon K.K."/>
            <person name="Lee Y.K."/>
            <person name="Lee H.K."/>
        </authorList>
    </citation>
    <scope>NUCLEOTIDE SEQUENCE [LARGE SCALE GENOMIC DNA]</scope>
    <source>
        <strain evidence="1 2">KCCM 42265</strain>
    </source>
</reference>
<dbReference type="Proteomes" id="UP000509302">
    <property type="component" value="Chromosome"/>
</dbReference>
<name>A0A7H9AND4_9FLAO</name>
<gene>
    <name evidence="1" type="ORF">HYG79_05950</name>
</gene>
<keyword evidence="2" id="KW-1185">Reference proteome</keyword>
<organism evidence="1 2">
    <name type="scientific">Costertonia aggregata</name>
    <dbReference type="NCBI Taxonomy" id="343403"/>
    <lineage>
        <taxon>Bacteria</taxon>
        <taxon>Pseudomonadati</taxon>
        <taxon>Bacteroidota</taxon>
        <taxon>Flavobacteriia</taxon>
        <taxon>Flavobacteriales</taxon>
        <taxon>Flavobacteriaceae</taxon>
        <taxon>Costertonia</taxon>
    </lineage>
</organism>
<dbReference type="EMBL" id="CP058595">
    <property type="protein sequence ID" value="QLG44914.1"/>
    <property type="molecule type" value="Genomic_DNA"/>
</dbReference>